<reference evidence="3 4" key="1">
    <citation type="submission" date="2018-11" db="EMBL/GenBank/DDBJ databases">
        <authorList>
            <consortium name="Pathogen Informatics"/>
        </authorList>
    </citation>
    <scope>NUCLEOTIDE SEQUENCE [LARGE SCALE GENOMIC DNA]</scope>
</reference>
<evidence type="ECO:0000313" key="5">
    <source>
        <dbReference type="WBParaSite" id="HPBE_0000666901-mRNA-1"/>
    </source>
</evidence>
<dbReference type="OrthoDB" id="5868303at2759"/>
<accession>A0A183FIF0</accession>
<feature type="compositionally biased region" description="Basic and acidic residues" evidence="1">
    <location>
        <begin position="1"/>
        <end position="12"/>
    </location>
</feature>
<evidence type="ECO:0000313" key="4">
    <source>
        <dbReference type="Proteomes" id="UP000050761"/>
    </source>
</evidence>
<dbReference type="WBParaSite" id="HPBE_0000666901-mRNA-1">
    <property type="protein sequence ID" value="HPBE_0000666901-mRNA-1"/>
    <property type="gene ID" value="HPBE_0000666901"/>
</dbReference>
<evidence type="ECO:0000256" key="1">
    <source>
        <dbReference type="SAM" id="MobiDB-lite"/>
    </source>
</evidence>
<name>A0A183FIF0_HELPZ</name>
<dbReference type="Proteomes" id="UP000050761">
    <property type="component" value="Unassembled WGS sequence"/>
</dbReference>
<organism evidence="4 5">
    <name type="scientific">Heligmosomoides polygyrus</name>
    <name type="common">Parasitic roundworm</name>
    <dbReference type="NCBI Taxonomy" id="6339"/>
    <lineage>
        <taxon>Eukaryota</taxon>
        <taxon>Metazoa</taxon>
        <taxon>Ecdysozoa</taxon>
        <taxon>Nematoda</taxon>
        <taxon>Chromadorea</taxon>
        <taxon>Rhabditida</taxon>
        <taxon>Rhabditina</taxon>
        <taxon>Rhabditomorpha</taxon>
        <taxon>Strongyloidea</taxon>
        <taxon>Heligmosomidae</taxon>
        <taxon>Heligmosomoides</taxon>
    </lineage>
</organism>
<feature type="compositionally biased region" description="Polar residues" evidence="1">
    <location>
        <begin position="37"/>
        <end position="48"/>
    </location>
</feature>
<proteinExistence type="predicted"/>
<keyword evidence="2" id="KW-1133">Transmembrane helix</keyword>
<protein>
    <submittedName>
        <fullName evidence="5">Transmembrane protein</fullName>
    </submittedName>
</protein>
<feature type="region of interest" description="Disordered" evidence="1">
    <location>
        <begin position="1"/>
        <end position="60"/>
    </location>
</feature>
<keyword evidence="2" id="KW-0812">Transmembrane</keyword>
<evidence type="ECO:0000256" key="2">
    <source>
        <dbReference type="SAM" id="Phobius"/>
    </source>
</evidence>
<reference evidence="5" key="2">
    <citation type="submission" date="2019-09" db="UniProtKB">
        <authorList>
            <consortium name="WormBaseParasite"/>
        </authorList>
    </citation>
    <scope>IDENTIFICATION</scope>
</reference>
<evidence type="ECO:0000313" key="3">
    <source>
        <dbReference type="EMBL" id="VDO69238.1"/>
    </source>
</evidence>
<accession>A0A3P8AXY4</accession>
<keyword evidence="2" id="KW-0472">Membrane</keyword>
<dbReference type="AlphaFoldDB" id="A0A183FIF0"/>
<gene>
    <name evidence="3" type="ORF">HPBE_LOCUS6670</name>
</gene>
<sequence>MVPVRSDGDGADVKPLSPPSGDRDQNANRPSPPAQQLPRQSTAPSRSSVPVAKEPEPGDAPFSCTPVYVLILVAIFLVLLIGAITTVVDMKPEFLYGPRASNATLSGGGAAISLNLTLPL</sequence>
<feature type="transmembrane region" description="Helical" evidence="2">
    <location>
        <begin position="67"/>
        <end position="88"/>
    </location>
</feature>
<dbReference type="EMBL" id="UZAH01025715">
    <property type="protein sequence ID" value="VDO69238.1"/>
    <property type="molecule type" value="Genomic_DNA"/>
</dbReference>
<keyword evidence="4" id="KW-1185">Reference proteome</keyword>